<evidence type="ECO:0000256" key="1">
    <source>
        <dbReference type="SAM" id="SignalP"/>
    </source>
</evidence>
<comment type="caution">
    <text evidence="2">The sequence shown here is derived from an EMBL/GenBank/DDBJ whole genome shotgun (WGS) entry which is preliminary data.</text>
</comment>
<protein>
    <submittedName>
        <fullName evidence="2">Uncharacterized protein</fullName>
    </submittedName>
</protein>
<sequence>MCLFSGKLSSIFILTVLFTTLLPPAVRSDPNFLQLPSDQQENGLCPLNPGQSTCPVKCFRPDPVCGVDGVTYWCGCAEAHCAGTRVKKFGYCEVGNGGSGPAGQALLLVHIIWLILLGFRHVDLLREVSVLVRSTGLSSRSSIYEERVRSRSVVFRLAMSSDPFLEEMFTTHQLEKALLCLHQFDLNPFSGPCPD</sequence>
<accession>A0AAW2PRR4</accession>
<proteinExistence type="predicted"/>
<feature type="signal peptide" evidence="1">
    <location>
        <begin position="1"/>
        <end position="28"/>
    </location>
</feature>
<dbReference type="EMBL" id="JACGWK010000004">
    <property type="protein sequence ID" value="KAL0358820.1"/>
    <property type="molecule type" value="Genomic_DNA"/>
</dbReference>
<dbReference type="PANTHER" id="PTHR34376">
    <property type="entry name" value="SERINE PROTEASE INHIBITOR, KAZAL-TYPE FAMILY PROTEIN"/>
    <property type="match status" value="1"/>
</dbReference>
<reference evidence="2" key="2">
    <citation type="journal article" date="2024" name="Plant">
        <title>Genomic evolution and insights into agronomic trait innovations of Sesamum species.</title>
        <authorList>
            <person name="Miao H."/>
            <person name="Wang L."/>
            <person name="Qu L."/>
            <person name="Liu H."/>
            <person name="Sun Y."/>
            <person name="Le M."/>
            <person name="Wang Q."/>
            <person name="Wei S."/>
            <person name="Zheng Y."/>
            <person name="Lin W."/>
            <person name="Duan Y."/>
            <person name="Cao H."/>
            <person name="Xiong S."/>
            <person name="Wang X."/>
            <person name="Wei L."/>
            <person name="Li C."/>
            <person name="Ma Q."/>
            <person name="Ju M."/>
            <person name="Zhao R."/>
            <person name="Li G."/>
            <person name="Mu C."/>
            <person name="Tian Q."/>
            <person name="Mei H."/>
            <person name="Zhang T."/>
            <person name="Gao T."/>
            <person name="Zhang H."/>
        </authorList>
    </citation>
    <scope>NUCLEOTIDE SEQUENCE</scope>
    <source>
        <strain evidence="2">G01</strain>
    </source>
</reference>
<keyword evidence="1" id="KW-0732">Signal</keyword>
<name>A0AAW2PRR4_9LAMI</name>
<reference evidence="2" key="1">
    <citation type="submission" date="2020-06" db="EMBL/GenBank/DDBJ databases">
        <authorList>
            <person name="Li T."/>
            <person name="Hu X."/>
            <person name="Zhang T."/>
            <person name="Song X."/>
            <person name="Zhang H."/>
            <person name="Dai N."/>
            <person name="Sheng W."/>
            <person name="Hou X."/>
            <person name="Wei L."/>
        </authorList>
    </citation>
    <scope>NUCLEOTIDE SEQUENCE</scope>
    <source>
        <strain evidence="2">G01</strain>
        <tissue evidence="2">Leaf</tissue>
    </source>
</reference>
<dbReference type="AlphaFoldDB" id="A0AAW2PRR4"/>
<evidence type="ECO:0000313" key="2">
    <source>
        <dbReference type="EMBL" id="KAL0358820.1"/>
    </source>
</evidence>
<dbReference type="Gene3D" id="3.30.60.30">
    <property type="match status" value="1"/>
</dbReference>
<dbReference type="PANTHER" id="PTHR34376:SF2">
    <property type="entry name" value="SERINE PROTEASE INHIBITOR, KAZAL-TYPE FAMILY PROTEIN"/>
    <property type="match status" value="1"/>
</dbReference>
<organism evidence="2">
    <name type="scientific">Sesamum angustifolium</name>
    <dbReference type="NCBI Taxonomy" id="2727405"/>
    <lineage>
        <taxon>Eukaryota</taxon>
        <taxon>Viridiplantae</taxon>
        <taxon>Streptophyta</taxon>
        <taxon>Embryophyta</taxon>
        <taxon>Tracheophyta</taxon>
        <taxon>Spermatophyta</taxon>
        <taxon>Magnoliopsida</taxon>
        <taxon>eudicotyledons</taxon>
        <taxon>Gunneridae</taxon>
        <taxon>Pentapetalae</taxon>
        <taxon>asterids</taxon>
        <taxon>lamiids</taxon>
        <taxon>Lamiales</taxon>
        <taxon>Pedaliaceae</taxon>
        <taxon>Sesamum</taxon>
    </lineage>
</organism>
<feature type="chain" id="PRO_5043710874" evidence="1">
    <location>
        <begin position="29"/>
        <end position="195"/>
    </location>
</feature>
<gene>
    <name evidence="2" type="ORF">Sangu_0731400</name>
</gene>